<protein>
    <recommendedName>
        <fullName evidence="15">ATP-dependent helicase Rep</fullName>
    </recommendedName>
    <alternativeName>
        <fullName evidence="16">RepP</fullName>
    </alternativeName>
</protein>
<evidence type="ECO:0000256" key="10">
    <source>
        <dbReference type="ARBA" id="ARBA00022759"/>
    </source>
</evidence>
<proteinExistence type="inferred from homology"/>
<keyword evidence="10" id="KW-0255">Endonuclease</keyword>
<dbReference type="GO" id="GO:0000166">
    <property type="term" value="F:nucleotide binding"/>
    <property type="evidence" value="ECO:0007669"/>
    <property type="project" value="UniProtKB-KW"/>
</dbReference>
<evidence type="ECO:0000256" key="13">
    <source>
        <dbReference type="ARBA" id="ARBA00023125"/>
    </source>
</evidence>
<name>A0A2K9LS75_9VIRU</name>
<evidence type="ECO:0000256" key="8">
    <source>
        <dbReference type="ARBA" id="ARBA00022723"/>
    </source>
</evidence>
<dbReference type="GO" id="GO:0003724">
    <property type="term" value="F:RNA helicase activity"/>
    <property type="evidence" value="ECO:0007669"/>
    <property type="project" value="InterPro"/>
</dbReference>
<evidence type="ECO:0000256" key="5">
    <source>
        <dbReference type="ARBA" id="ARBA00022695"/>
    </source>
</evidence>
<evidence type="ECO:0000256" key="2">
    <source>
        <dbReference type="ARBA" id="ARBA00004147"/>
    </source>
</evidence>
<comment type="subcellular location">
    <subcellularLocation>
        <location evidence="2">Host nucleus</location>
    </subcellularLocation>
</comment>
<keyword evidence="12" id="KW-0190">Covalent protein-DNA linkage</keyword>
<keyword evidence="5" id="KW-0548">Nucleotidyltransferase</keyword>
<evidence type="ECO:0000313" key="20">
    <source>
        <dbReference type="EMBL" id="AUM61728.1"/>
    </source>
</evidence>
<keyword evidence="9" id="KW-0547">Nucleotide-binding</keyword>
<keyword evidence="6" id="KW-0235">DNA replication</keyword>
<dbReference type="InterPro" id="IPR027417">
    <property type="entry name" value="P-loop_NTPase"/>
</dbReference>
<evidence type="ECO:0000256" key="3">
    <source>
        <dbReference type="ARBA" id="ARBA00008545"/>
    </source>
</evidence>
<dbReference type="GO" id="GO:0016779">
    <property type="term" value="F:nucleotidyltransferase activity"/>
    <property type="evidence" value="ECO:0007669"/>
    <property type="project" value="UniProtKB-KW"/>
</dbReference>
<keyword evidence="11" id="KW-0378">Hydrolase</keyword>
<keyword evidence="8" id="KW-0479">Metal-binding</keyword>
<comment type="similarity">
    <text evidence="3">Belongs to the nanoviruses/circoviruses replication-associated protein family.</text>
</comment>
<sequence>MAEAKTRNWVFTINNHTDKDVPRKWTGVAYCVWQEERGASGTPHLQGYVVFTNARAMAGLKKVHSTAHWAVRMGSHAQAKEYCQKEETRVSGPWTIGEYNEPDGAGQGKRNDLDRMKEMIDSGSSLTKLWDEHFGEMVKYSRAMREYMILKGGNKRNWLTVTTVYWGPTGTGKTKTVQERAGPNAYWMKQPGAGQSVFFDGYDGEEDVVIDEFYGWIPWSVMLKMLDRYPLLVDTKGGAVQFAPKRIWITSNQEPSTWYKNINDVSPLLRRLSGDNGCVIYLGPPIPEEQRLPRVRSSAPVGSVARLGREDDRLERLAEFAESDGYMPGEKRPIIEICDEHPGNQEDDIEILNSDQSYDGGDSRRAAGLSAPQQ</sequence>
<dbReference type="Gene3D" id="3.40.1310.20">
    <property type="match status" value="1"/>
</dbReference>
<accession>A0A2K9LS75</accession>
<feature type="domain" description="CRESS-DNA virus Rep endonuclease" evidence="19">
    <location>
        <begin position="3"/>
        <end position="99"/>
    </location>
</feature>
<comment type="cofactor">
    <cofactor evidence="1">
        <name>Mn(2+)</name>
        <dbReference type="ChEBI" id="CHEBI:29035"/>
    </cofactor>
</comment>
<dbReference type="GO" id="GO:0003723">
    <property type="term" value="F:RNA binding"/>
    <property type="evidence" value="ECO:0007669"/>
    <property type="project" value="InterPro"/>
</dbReference>
<dbReference type="GO" id="GO:0042025">
    <property type="term" value="C:host cell nucleus"/>
    <property type="evidence" value="ECO:0007669"/>
    <property type="project" value="UniProtKB-SubCell"/>
</dbReference>
<evidence type="ECO:0000256" key="16">
    <source>
        <dbReference type="ARBA" id="ARBA00032243"/>
    </source>
</evidence>
<evidence type="ECO:0000256" key="17">
    <source>
        <dbReference type="ARBA" id="ARBA00049360"/>
    </source>
</evidence>
<dbReference type="GO" id="GO:0046872">
    <property type="term" value="F:metal ion binding"/>
    <property type="evidence" value="ECO:0007669"/>
    <property type="project" value="UniProtKB-KW"/>
</dbReference>
<evidence type="ECO:0000256" key="14">
    <source>
        <dbReference type="ARBA" id="ARBA00023268"/>
    </source>
</evidence>
<keyword evidence="7" id="KW-0540">Nuclease</keyword>
<keyword evidence="13" id="KW-0238">DNA-binding</keyword>
<dbReference type="InterPro" id="IPR000605">
    <property type="entry name" value="Helicase_SF3_ssDNA/RNA_vir"/>
</dbReference>
<dbReference type="Pfam" id="PF02407">
    <property type="entry name" value="Viral_Rep"/>
    <property type="match status" value="1"/>
</dbReference>
<dbReference type="InterPro" id="IPR049912">
    <property type="entry name" value="CRESS_DNA_REP"/>
</dbReference>
<evidence type="ECO:0000256" key="12">
    <source>
        <dbReference type="ARBA" id="ARBA00023124"/>
    </source>
</evidence>
<dbReference type="GO" id="GO:0016787">
    <property type="term" value="F:hydrolase activity"/>
    <property type="evidence" value="ECO:0007669"/>
    <property type="project" value="UniProtKB-KW"/>
</dbReference>
<evidence type="ECO:0000256" key="15">
    <source>
        <dbReference type="ARBA" id="ARBA00030754"/>
    </source>
</evidence>
<dbReference type="Pfam" id="PF00910">
    <property type="entry name" value="RNA_helicase"/>
    <property type="match status" value="1"/>
</dbReference>
<evidence type="ECO:0000256" key="18">
    <source>
        <dbReference type="SAM" id="MobiDB-lite"/>
    </source>
</evidence>
<evidence type="ECO:0000256" key="9">
    <source>
        <dbReference type="ARBA" id="ARBA00022741"/>
    </source>
</evidence>
<comment type="catalytic activity">
    <reaction evidence="17">
        <text>ATP + H2O = ADP + phosphate + H(+)</text>
        <dbReference type="Rhea" id="RHEA:13065"/>
        <dbReference type="ChEBI" id="CHEBI:15377"/>
        <dbReference type="ChEBI" id="CHEBI:15378"/>
        <dbReference type="ChEBI" id="CHEBI:30616"/>
        <dbReference type="ChEBI" id="CHEBI:43474"/>
        <dbReference type="ChEBI" id="CHEBI:456216"/>
    </reaction>
</comment>
<organism evidence="20">
    <name type="scientific">uncultured virus</name>
    <dbReference type="NCBI Taxonomy" id="340016"/>
    <lineage>
        <taxon>Viruses</taxon>
        <taxon>environmental samples</taxon>
    </lineage>
</organism>
<evidence type="ECO:0000259" key="19">
    <source>
        <dbReference type="PROSITE" id="PS52020"/>
    </source>
</evidence>
<evidence type="ECO:0000256" key="4">
    <source>
        <dbReference type="ARBA" id="ARBA00022679"/>
    </source>
</evidence>
<evidence type="ECO:0000256" key="1">
    <source>
        <dbReference type="ARBA" id="ARBA00001936"/>
    </source>
</evidence>
<reference evidence="20" key="1">
    <citation type="submission" date="2017-01" db="EMBL/GenBank/DDBJ databases">
        <title>High-throughput sequencing uncovers low homogeneity in the biogeography of single-stranded DNA viruses.</title>
        <authorList>
            <person name="Pearson V.M."/>
            <person name="Rokyta D.R."/>
        </authorList>
    </citation>
    <scope>NUCLEOTIDE SEQUENCE</scope>
</reference>
<dbReference type="PROSITE" id="PS52020">
    <property type="entry name" value="CRESS_DNA_REP"/>
    <property type="match status" value="1"/>
</dbReference>
<keyword evidence="4" id="KW-0808">Transferase</keyword>
<gene>
    <name evidence="20" type="primary">Rep</name>
</gene>
<dbReference type="GO" id="GO:0003677">
    <property type="term" value="F:DNA binding"/>
    <property type="evidence" value="ECO:0007669"/>
    <property type="project" value="UniProtKB-KW"/>
</dbReference>
<dbReference type="SUPFAM" id="SSF52540">
    <property type="entry name" value="P-loop containing nucleoside triphosphate hydrolases"/>
    <property type="match status" value="1"/>
</dbReference>
<evidence type="ECO:0000256" key="7">
    <source>
        <dbReference type="ARBA" id="ARBA00022722"/>
    </source>
</evidence>
<dbReference type="GO" id="GO:0006260">
    <property type="term" value="P:DNA replication"/>
    <property type="evidence" value="ECO:0007669"/>
    <property type="project" value="UniProtKB-KW"/>
</dbReference>
<keyword evidence="14" id="KW-0511">Multifunctional enzyme</keyword>
<dbReference type="EMBL" id="KY487828">
    <property type="protein sequence ID" value="AUM61728.1"/>
    <property type="molecule type" value="Genomic_DNA"/>
</dbReference>
<evidence type="ECO:0000256" key="11">
    <source>
        <dbReference type="ARBA" id="ARBA00022801"/>
    </source>
</evidence>
<feature type="region of interest" description="Disordered" evidence="18">
    <location>
        <begin position="353"/>
        <end position="374"/>
    </location>
</feature>
<evidence type="ECO:0000256" key="6">
    <source>
        <dbReference type="ARBA" id="ARBA00022705"/>
    </source>
</evidence>
<dbReference type="GO" id="GO:0004519">
    <property type="term" value="F:endonuclease activity"/>
    <property type="evidence" value="ECO:0007669"/>
    <property type="project" value="UniProtKB-KW"/>
</dbReference>